<dbReference type="Proteomes" id="UP000263435">
    <property type="component" value="Segment"/>
</dbReference>
<evidence type="ECO:0000313" key="1">
    <source>
        <dbReference type="EMBL" id="AXQ66707.1"/>
    </source>
</evidence>
<evidence type="ECO:0000313" key="2">
    <source>
        <dbReference type="Proteomes" id="UP000263435"/>
    </source>
</evidence>
<keyword evidence="2" id="KW-1185">Reference proteome</keyword>
<dbReference type="GeneID" id="54999432"/>
<dbReference type="KEGG" id="vg:54999432"/>
<protein>
    <submittedName>
        <fullName evidence="1">Antagonist of like heterochromatin protein 1-like protein</fullName>
    </submittedName>
</protein>
<proteinExistence type="predicted"/>
<organism evidence="1 2">
    <name type="scientific">Vibrio phage vB_VpS_PG07</name>
    <dbReference type="NCBI Taxonomy" id="2301664"/>
    <lineage>
        <taxon>Viruses</taxon>
        <taxon>Duplodnaviria</taxon>
        <taxon>Heunggongvirae</taxon>
        <taxon>Uroviricota</taxon>
        <taxon>Caudoviricetes</taxon>
        <taxon>Demerecviridae</taxon>
        <taxon>Pogseptimavirus</taxon>
        <taxon>Pogseptimavirus PG07</taxon>
    </lineage>
</organism>
<dbReference type="EMBL" id="MH645904">
    <property type="protein sequence ID" value="AXQ66707.1"/>
    <property type="molecule type" value="Genomic_DNA"/>
</dbReference>
<reference evidence="1 2" key="1">
    <citation type="submission" date="2018-07" db="EMBL/GenBank/DDBJ databases">
        <title>Sequencing of PG07.</title>
        <authorList>
            <person name="Ding T."/>
        </authorList>
    </citation>
    <scope>NUCLEOTIDE SEQUENCE [LARGE SCALE GENOMIC DNA]</scope>
</reference>
<name>A0A385E776_9CAUD</name>
<sequence length="57" mass="6429">MFNQFMVISSMGWIIPKGGKMKAALYAYAYGASLKTVRQQFGISKRRLKKAINAGNW</sequence>
<dbReference type="RefSeq" id="YP_009808529.1">
    <property type="nucleotide sequence ID" value="NC_048041.1"/>
</dbReference>
<accession>A0A385E776</accession>